<evidence type="ECO:0000256" key="5">
    <source>
        <dbReference type="ARBA" id="ARBA00023136"/>
    </source>
</evidence>
<reference evidence="8" key="1">
    <citation type="submission" date="2025-08" db="UniProtKB">
        <authorList>
            <consortium name="Ensembl"/>
        </authorList>
    </citation>
    <scope>IDENTIFICATION</scope>
</reference>
<accession>A0A3Q3KG13</accession>
<dbReference type="GO" id="GO:0016020">
    <property type="term" value="C:membrane"/>
    <property type="evidence" value="ECO:0007669"/>
    <property type="project" value="UniProtKB-SubCell"/>
</dbReference>
<protein>
    <recommendedName>
        <fullName evidence="7">Syndecan/Neurexin domain-containing protein</fullName>
    </recommendedName>
</protein>
<evidence type="ECO:0000313" key="8">
    <source>
        <dbReference type="Ensembl" id="ENSMALP00000032390.1"/>
    </source>
</evidence>
<dbReference type="STRING" id="43700.ENSMALP00000032390"/>
<keyword evidence="5 6" id="KW-0472">Membrane</keyword>
<evidence type="ECO:0000313" key="9">
    <source>
        <dbReference type="Proteomes" id="UP000261600"/>
    </source>
</evidence>
<dbReference type="Proteomes" id="UP000261600">
    <property type="component" value="Unplaced"/>
</dbReference>
<comment type="subcellular location">
    <subcellularLocation>
        <location evidence="1">Membrane</location>
        <topology evidence="1">Single-pass type I membrane protein</topology>
    </subcellularLocation>
</comment>
<dbReference type="AlphaFoldDB" id="A0A3Q3KG13"/>
<sequence>MGKASLFYFMFMFTAIIAGSVTGVILAAVLTGLLIYKWYKQDDGGYIMGQRSLSKKNPTET</sequence>
<evidence type="ECO:0000256" key="1">
    <source>
        <dbReference type="ARBA" id="ARBA00004479"/>
    </source>
</evidence>
<comment type="similarity">
    <text evidence="2">Belongs to the neurexin family.</text>
</comment>
<evidence type="ECO:0000256" key="2">
    <source>
        <dbReference type="ARBA" id="ARBA00010241"/>
    </source>
</evidence>
<feature type="domain" description="Syndecan/Neurexin" evidence="7">
    <location>
        <begin position="12"/>
        <end position="53"/>
    </location>
</feature>
<keyword evidence="3 6" id="KW-0812">Transmembrane</keyword>
<feature type="transmembrane region" description="Helical" evidence="6">
    <location>
        <begin position="6"/>
        <end position="36"/>
    </location>
</feature>
<dbReference type="InterPro" id="IPR027789">
    <property type="entry name" value="Syndecan/Neurexin_dom"/>
</dbReference>
<dbReference type="Pfam" id="PF01034">
    <property type="entry name" value="Syndecan"/>
    <property type="match status" value="1"/>
</dbReference>
<evidence type="ECO:0000256" key="4">
    <source>
        <dbReference type="ARBA" id="ARBA00022989"/>
    </source>
</evidence>
<evidence type="ECO:0000256" key="3">
    <source>
        <dbReference type="ARBA" id="ARBA00022692"/>
    </source>
</evidence>
<evidence type="ECO:0000259" key="7">
    <source>
        <dbReference type="Pfam" id="PF01034"/>
    </source>
</evidence>
<organism evidence="8 9">
    <name type="scientific">Monopterus albus</name>
    <name type="common">Swamp eel</name>
    <dbReference type="NCBI Taxonomy" id="43700"/>
    <lineage>
        <taxon>Eukaryota</taxon>
        <taxon>Metazoa</taxon>
        <taxon>Chordata</taxon>
        <taxon>Craniata</taxon>
        <taxon>Vertebrata</taxon>
        <taxon>Euteleostomi</taxon>
        <taxon>Actinopterygii</taxon>
        <taxon>Neopterygii</taxon>
        <taxon>Teleostei</taxon>
        <taxon>Neoteleostei</taxon>
        <taxon>Acanthomorphata</taxon>
        <taxon>Anabantaria</taxon>
        <taxon>Synbranchiformes</taxon>
        <taxon>Synbranchidae</taxon>
        <taxon>Monopterus</taxon>
    </lineage>
</organism>
<reference evidence="8" key="2">
    <citation type="submission" date="2025-09" db="UniProtKB">
        <authorList>
            <consortium name="Ensembl"/>
        </authorList>
    </citation>
    <scope>IDENTIFICATION</scope>
</reference>
<name>A0A3Q3KG13_MONAL</name>
<keyword evidence="4 6" id="KW-1133">Transmembrane helix</keyword>
<dbReference type="Ensembl" id="ENSMALT00000032949.1">
    <property type="protein sequence ID" value="ENSMALP00000032390.1"/>
    <property type="gene ID" value="ENSMALG00000022309.1"/>
</dbReference>
<evidence type="ECO:0000256" key="6">
    <source>
        <dbReference type="SAM" id="Phobius"/>
    </source>
</evidence>
<keyword evidence="9" id="KW-1185">Reference proteome</keyword>
<proteinExistence type="inferred from homology"/>